<evidence type="ECO:0000313" key="1">
    <source>
        <dbReference type="EMBL" id="KAK9665743.1"/>
    </source>
</evidence>
<dbReference type="PANTHER" id="PTHR33710:SF64">
    <property type="entry name" value="ENDONUCLEASE_EXONUCLEASE_PHOSPHATASE DOMAIN-CONTAINING PROTEIN"/>
    <property type="match status" value="1"/>
</dbReference>
<dbReference type="InterPro" id="IPR036691">
    <property type="entry name" value="Endo/exonu/phosph_ase_sf"/>
</dbReference>
<organism evidence="1 2">
    <name type="scientific">Saponaria officinalis</name>
    <name type="common">Common soapwort</name>
    <name type="synonym">Lychnis saponaria</name>
    <dbReference type="NCBI Taxonomy" id="3572"/>
    <lineage>
        <taxon>Eukaryota</taxon>
        <taxon>Viridiplantae</taxon>
        <taxon>Streptophyta</taxon>
        <taxon>Embryophyta</taxon>
        <taxon>Tracheophyta</taxon>
        <taxon>Spermatophyta</taxon>
        <taxon>Magnoliopsida</taxon>
        <taxon>eudicotyledons</taxon>
        <taxon>Gunneridae</taxon>
        <taxon>Pentapetalae</taxon>
        <taxon>Caryophyllales</taxon>
        <taxon>Caryophyllaceae</taxon>
        <taxon>Caryophylleae</taxon>
        <taxon>Saponaria</taxon>
    </lineage>
</organism>
<protein>
    <submittedName>
        <fullName evidence="1">Uncharacterized protein</fullName>
    </submittedName>
</protein>
<sequence length="280" mass="31786">MGVNETRVQSGDFSAISRRAFRNFHIVHNYVNHPNGRLWVIWKKGSLRIQALDMGSQWIHLTVSDEGSVHFLVTFVYAHNTVSERLPLWDLLRGSVTFILWLVIGDFNCVRYGTEHQSSMPHDTRAMGEFNDALYAAGLDDLNTHGCNFTWTNKQDGADRKWMKLDRALVNFGWQATFPGSYTDALAAGVSDHSPIVVSLFSAVAARPRQFRFLNCWIADATFLPLVEDAWLHNVQGCPMFQFVSLLKLVKGKLQTLHRSGYSNISGRVTILRDQLRACR</sequence>
<evidence type="ECO:0000313" key="2">
    <source>
        <dbReference type="Proteomes" id="UP001443914"/>
    </source>
</evidence>
<dbReference type="AlphaFoldDB" id="A0AAW1GS34"/>
<accession>A0AAW1GS34</accession>
<dbReference type="PANTHER" id="PTHR33710">
    <property type="entry name" value="BNAC02G09200D PROTEIN"/>
    <property type="match status" value="1"/>
</dbReference>
<proteinExistence type="predicted"/>
<keyword evidence="2" id="KW-1185">Reference proteome</keyword>
<gene>
    <name evidence="1" type="ORF">RND81_14G133100</name>
</gene>
<comment type="caution">
    <text evidence="1">The sequence shown here is derived from an EMBL/GenBank/DDBJ whole genome shotgun (WGS) entry which is preliminary data.</text>
</comment>
<dbReference type="Proteomes" id="UP001443914">
    <property type="component" value="Unassembled WGS sequence"/>
</dbReference>
<dbReference type="Gene3D" id="3.60.10.10">
    <property type="entry name" value="Endonuclease/exonuclease/phosphatase"/>
    <property type="match status" value="1"/>
</dbReference>
<reference evidence="1" key="1">
    <citation type="submission" date="2024-03" db="EMBL/GenBank/DDBJ databases">
        <title>WGS assembly of Saponaria officinalis var. Norfolk2.</title>
        <authorList>
            <person name="Jenkins J."/>
            <person name="Shu S."/>
            <person name="Grimwood J."/>
            <person name="Barry K."/>
            <person name="Goodstein D."/>
            <person name="Schmutz J."/>
            <person name="Leebens-Mack J."/>
            <person name="Osbourn A."/>
        </authorList>
    </citation>
    <scope>NUCLEOTIDE SEQUENCE [LARGE SCALE GENOMIC DNA]</scope>
    <source>
        <strain evidence="1">JIC</strain>
    </source>
</reference>
<dbReference type="SUPFAM" id="SSF56219">
    <property type="entry name" value="DNase I-like"/>
    <property type="match status" value="1"/>
</dbReference>
<name>A0AAW1GS34_SAPOF</name>
<dbReference type="EMBL" id="JBDFQZ010000014">
    <property type="protein sequence ID" value="KAK9665743.1"/>
    <property type="molecule type" value="Genomic_DNA"/>
</dbReference>